<evidence type="ECO:0000256" key="1">
    <source>
        <dbReference type="ARBA" id="ARBA00001946"/>
    </source>
</evidence>
<proteinExistence type="inferred from homology"/>
<dbReference type="GO" id="GO:0120251">
    <property type="term" value="P:hydrocarbon biosynthetic process"/>
    <property type="evidence" value="ECO:0007669"/>
    <property type="project" value="UniProtKB-ARBA"/>
</dbReference>
<dbReference type="SFLD" id="SFLDS00005">
    <property type="entry name" value="Isoprenoid_Synthase_Type_I"/>
    <property type="match status" value="1"/>
</dbReference>
<protein>
    <submittedName>
        <fullName evidence="9">Uncharacterized protein</fullName>
    </submittedName>
</protein>
<dbReference type="InterPro" id="IPR034741">
    <property type="entry name" value="Terpene_cyclase-like_1_C"/>
</dbReference>
<organism evidence="9 10">
    <name type="scientific">Jatropha curcas</name>
    <name type="common">Barbados nut</name>
    <dbReference type="NCBI Taxonomy" id="180498"/>
    <lineage>
        <taxon>Eukaryota</taxon>
        <taxon>Viridiplantae</taxon>
        <taxon>Streptophyta</taxon>
        <taxon>Embryophyta</taxon>
        <taxon>Tracheophyta</taxon>
        <taxon>Spermatophyta</taxon>
        <taxon>Magnoliopsida</taxon>
        <taxon>eudicotyledons</taxon>
        <taxon>Gunneridae</taxon>
        <taxon>Pentapetalae</taxon>
        <taxon>rosids</taxon>
        <taxon>fabids</taxon>
        <taxon>Malpighiales</taxon>
        <taxon>Euphorbiaceae</taxon>
        <taxon>Crotonoideae</taxon>
        <taxon>Jatropheae</taxon>
        <taxon>Jatropha</taxon>
    </lineage>
</organism>
<dbReference type="InterPro" id="IPR050148">
    <property type="entry name" value="Terpene_synthase-like"/>
</dbReference>
<evidence type="ECO:0000313" key="10">
    <source>
        <dbReference type="Proteomes" id="UP000027138"/>
    </source>
</evidence>
<keyword evidence="5" id="KW-0456">Lyase</keyword>
<evidence type="ECO:0000259" key="8">
    <source>
        <dbReference type="Pfam" id="PF03936"/>
    </source>
</evidence>
<dbReference type="FunFam" id="1.50.10.130:FF:000001">
    <property type="entry name" value="Isoprene synthase, chloroplastic"/>
    <property type="match status" value="1"/>
</dbReference>
<keyword evidence="3" id="KW-0479">Metal-binding</keyword>
<evidence type="ECO:0000313" key="9">
    <source>
        <dbReference type="EMBL" id="KDP23707.1"/>
    </source>
</evidence>
<name>A0A067JIN8_JATCU</name>
<dbReference type="Gene3D" id="1.10.600.10">
    <property type="entry name" value="Farnesyl Diphosphate Synthase"/>
    <property type="match status" value="2"/>
</dbReference>
<accession>A0A067JIN8</accession>
<keyword evidence="10" id="KW-1185">Reference proteome</keyword>
<dbReference type="Gene3D" id="1.50.10.130">
    <property type="entry name" value="Terpene synthase, N-terminal domain"/>
    <property type="match status" value="1"/>
</dbReference>
<feature type="domain" description="Terpene synthase metal-binding" evidence="8">
    <location>
        <begin position="251"/>
        <end position="489"/>
    </location>
</feature>
<dbReference type="InterPro" id="IPR001906">
    <property type="entry name" value="Terpene_synth_N"/>
</dbReference>
<evidence type="ECO:0000256" key="5">
    <source>
        <dbReference type="ARBA" id="ARBA00023239"/>
    </source>
</evidence>
<dbReference type="STRING" id="180498.A0A067JIN8"/>
<dbReference type="GO" id="GO:0000287">
    <property type="term" value="F:magnesium ion binding"/>
    <property type="evidence" value="ECO:0007669"/>
    <property type="project" value="InterPro"/>
</dbReference>
<evidence type="ECO:0000256" key="4">
    <source>
        <dbReference type="ARBA" id="ARBA00022842"/>
    </source>
</evidence>
<keyword evidence="6" id="KW-0175">Coiled coil</keyword>
<evidence type="ECO:0000259" key="7">
    <source>
        <dbReference type="Pfam" id="PF01397"/>
    </source>
</evidence>
<dbReference type="OrthoDB" id="829326at2759"/>
<comment type="cofactor">
    <cofactor evidence="1">
        <name>Mg(2+)</name>
        <dbReference type="ChEBI" id="CHEBI:18420"/>
    </cofactor>
</comment>
<dbReference type="SUPFAM" id="SSF48239">
    <property type="entry name" value="Terpenoid cyclases/Protein prenyltransferases"/>
    <property type="match status" value="1"/>
</dbReference>
<dbReference type="InterPro" id="IPR008949">
    <property type="entry name" value="Isoprenoid_synthase_dom_sf"/>
</dbReference>
<keyword evidence="4" id="KW-0460">Magnesium</keyword>
<dbReference type="AlphaFoldDB" id="A0A067JIN8"/>
<dbReference type="FunFam" id="1.10.600.10:FF:000007">
    <property type="entry name" value="Isoprene synthase, chloroplastic"/>
    <property type="match status" value="1"/>
</dbReference>
<gene>
    <name evidence="9" type="ORF">JCGZ_23540</name>
</gene>
<dbReference type="GO" id="GO:0016102">
    <property type="term" value="P:diterpenoid biosynthetic process"/>
    <property type="evidence" value="ECO:0007669"/>
    <property type="project" value="InterPro"/>
</dbReference>
<dbReference type="Proteomes" id="UP000027138">
    <property type="component" value="Unassembled WGS sequence"/>
</dbReference>
<dbReference type="EMBL" id="KK915213">
    <property type="protein sequence ID" value="KDP23707.1"/>
    <property type="molecule type" value="Genomic_DNA"/>
</dbReference>
<sequence>MSNKKPFSSPAIREMGTQAHPTAANLDQNHDRPLANFPPTVWGSNFASLSLFNQEIESCTKKVEDLKEKVKEKLAASKENLAKNIGFIDLLCRLGVSYHFEKEIDEQSHHIFNVIHDDIGNIDYDIYTVALLFRVLRQHGFQVPCNVFQKFKDSEGKFKEDITKDVKSILSLYEATFVSMRGEDILDEALVFVRPHLECFATQSSSNLAKHIKDALSLPFHRGLPRVEARKYISFCEQEESHDETLLKWWKEINITEKLPYARERIVEGYFIGIGVHFEPQFGLSRILVGKCVELLALVDDTYDSYGTFEELKCFTDALKRSNINAIDELPTDYLKILYKAVLIFFDEWVTDERKEGGTFCLNYTKEKFKELARSYLTETKWFYDRHLPSFDEYMRNALISSTFALLSAVTAVGMGKLAGVKEFQWLQSNPRIVDSSKFFGRLINDMVARQDEQKEGHCLAGDCYMRQYGVSKEKAMEELRKICDNAWKVMNEELMKPNEVPMPLLMTNINLARVMEVVYQCGDAFTYSSGLKDYIKLVLLQPIPE</sequence>
<evidence type="ECO:0000256" key="2">
    <source>
        <dbReference type="ARBA" id="ARBA00006333"/>
    </source>
</evidence>
<dbReference type="InterPro" id="IPR036965">
    <property type="entry name" value="Terpene_synth_N_sf"/>
</dbReference>
<evidence type="ECO:0000256" key="6">
    <source>
        <dbReference type="SAM" id="Coils"/>
    </source>
</evidence>
<dbReference type="Pfam" id="PF01397">
    <property type="entry name" value="Terpene_synth"/>
    <property type="match status" value="1"/>
</dbReference>
<dbReference type="SUPFAM" id="SSF48576">
    <property type="entry name" value="Terpenoid synthases"/>
    <property type="match status" value="1"/>
</dbReference>
<dbReference type="InterPro" id="IPR044814">
    <property type="entry name" value="Terpene_cyclase_plant_C1"/>
</dbReference>
<dbReference type="SFLD" id="SFLDG01019">
    <property type="entry name" value="Terpene_Cyclase_Like_1_C_Termi"/>
    <property type="match status" value="1"/>
</dbReference>
<dbReference type="CDD" id="cd00684">
    <property type="entry name" value="Terpene_cyclase_plant_C1"/>
    <property type="match status" value="1"/>
</dbReference>
<dbReference type="InterPro" id="IPR008930">
    <property type="entry name" value="Terpenoid_cyclase/PrenylTrfase"/>
</dbReference>
<feature type="coiled-coil region" evidence="6">
    <location>
        <begin position="49"/>
        <end position="80"/>
    </location>
</feature>
<dbReference type="GO" id="GO:0010333">
    <property type="term" value="F:terpene synthase activity"/>
    <property type="evidence" value="ECO:0007669"/>
    <property type="project" value="InterPro"/>
</dbReference>
<comment type="similarity">
    <text evidence="2">Belongs to the terpene synthase family.</text>
</comment>
<reference evidence="9 10" key="1">
    <citation type="journal article" date="2014" name="PLoS ONE">
        <title>Global Analysis of Gene Expression Profiles in Physic Nut (Jatropha curcas L.) Seedlings Exposed to Salt Stress.</title>
        <authorList>
            <person name="Zhang L."/>
            <person name="Zhang C."/>
            <person name="Wu P."/>
            <person name="Chen Y."/>
            <person name="Li M."/>
            <person name="Jiang H."/>
            <person name="Wu G."/>
        </authorList>
    </citation>
    <scope>NUCLEOTIDE SEQUENCE [LARGE SCALE GENOMIC DNA]</scope>
    <source>
        <strain evidence="10">cv. GZQX0401</strain>
        <tissue evidence="9">Young leaves</tissue>
    </source>
</reference>
<evidence type="ECO:0000256" key="3">
    <source>
        <dbReference type="ARBA" id="ARBA00022723"/>
    </source>
</evidence>
<dbReference type="PANTHER" id="PTHR31225:SF93">
    <property type="entry name" value="ALPHA-HUMULENE_(-)-(E)-BETA-CARYOPHYLLENE SYNTHASE"/>
    <property type="match status" value="1"/>
</dbReference>
<dbReference type="InterPro" id="IPR005630">
    <property type="entry name" value="Terpene_synthase_metal-bd"/>
</dbReference>
<dbReference type="Pfam" id="PF03936">
    <property type="entry name" value="Terpene_synth_C"/>
    <property type="match status" value="1"/>
</dbReference>
<feature type="domain" description="Terpene synthase N-terminal" evidence="7">
    <location>
        <begin position="42"/>
        <end position="216"/>
    </location>
</feature>
<dbReference type="PANTHER" id="PTHR31225">
    <property type="entry name" value="OS04G0344100 PROTEIN-RELATED"/>
    <property type="match status" value="1"/>
</dbReference>